<name>A0A2X0PBH4_9BASI</name>
<accession>A0A2X0PBH4</accession>
<feature type="short sequence motif" description="Histidine triad motif" evidence="6">
    <location>
        <begin position="125"/>
        <end position="129"/>
    </location>
</feature>
<dbReference type="InterPro" id="IPR019808">
    <property type="entry name" value="Histidine_triad_CS"/>
</dbReference>
<dbReference type="GO" id="GO:0000166">
    <property type="term" value="F:nucleotide binding"/>
    <property type="evidence" value="ECO:0007669"/>
    <property type="project" value="UniProtKB-KW"/>
</dbReference>
<dbReference type="Gene3D" id="3.30.428.10">
    <property type="entry name" value="HIT-like"/>
    <property type="match status" value="1"/>
</dbReference>
<evidence type="ECO:0000256" key="4">
    <source>
        <dbReference type="PIRSR" id="PIRSR639383-2"/>
    </source>
</evidence>
<gene>
    <name evidence="9" type="primary">BQ5605_C004g02915</name>
    <name evidence="9" type="ORF">BQ5605_C004G02915</name>
</gene>
<dbReference type="PANTHER" id="PTHR46243:SF1">
    <property type="entry name" value="BIS(5'-ADENOSYL)-TRIPHOSPHATASE"/>
    <property type="match status" value="1"/>
</dbReference>
<evidence type="ECO:0000256" key="3">
    <source>
        <dbReference type="PIRSR" id="PIRSR639383-1"/>
    </source>
</evidence>
<evidence type="ECO:0000256" key="2">
    <source>
        <dbReference type="ARBA" id="ARBA00022801"/>
    </source>
</evidence>
<feature type="binding site" evidence="4">
    <location>
        <begin position="120"/>
        <end position="123"/>
    </location>
    <ligand>
        <name>substrate</name>
    </ligand>
</feature>
<evidence type="ECO:0000256" key="5">
    <source>
        <dbReference type="PIRSR" id="PIRSR639383-3"/>
    </source>
</evidence>
<evidence type="ECO:0000313" key="9">
    <source>
        <dbReference type="EMBL" id="SGY68737.1"/>
    </source>
</evidence>
<evidence type="ECO:0000313" key="10">
    <source>
        <dbReference type="Proteomes" id="UP000249464"/>
    </source>
</evidence>
<dbReference type="EMBL" id="FQNC01000046">
    <property type="protein sequence ID" value="SGY68737.1"/>
    <property type="molecule type" value="Genomic_DNA"/>
</dbReference>
<dbReference type="InterPro" id="IPR051884">
    <property type="entry name" value="Bis(5'-adenosyl)-TPase_reg"/>
</dbReference>
<evidence type="ECO:0000256" key="1">
    <source>
        <dbReference type="ARBA" id="ARBA00022741"/>
    </source>
</evidence>
<dbReference type="FunFam" id="3.30.428.10:FF:000011">
    <property type="entry name" value="Fragile histidine triad"/>
    <property type="match status" value="1"/>
</dbReference>
<dbReference type="EC" id="3.6.1.29" evidence="7"/>
<dbReference type="PROSITE" id="PS00892">
    <property type="entry name" value="HIT_1"/>
    <property type="match status" value="1"/>
</dbReference>
<keyword evidence="2 7" id="KW-0378">Hydrolase</keyword>
<evidence type="ECO:0000256" key="6">
    <source>
        <dbReference type="PROSITE-ProRule" id="PRU00464"/>
    </source>
</evidence>
<dbReference type="InterPro" id="IPR039383">
    <property type="entry name" value="FHIT"/>
</dbReference>
<feature type="binding site" evidence="4">
    <location>
        <position position="114"/>
    </location>
    <ligand>
        <name>substrate</name>
    </ligand>
</feature>
<keyword evidence="10" id="KW-1185">Reference proteome</keyword>
<evidence type="ECO:0000259" key="8">
    <source>
        <dbReference type="PROSITE" id="PS51084"/>
    </source>
</evidence>
<feature type="domain" description="HIT" evidence="8">
    <location>
        <begin position="67"/>
        <end position="140"/>
    </location>
</feature>
<dbReference type="CDD" id="cd01275">
    <property type="entry name" value="FHIT"/>
    <property type="match status" value="1"/>
</dbReference>
<dbReference type="Proteomes" id="UP000249464">
    <property type="component" value="Unassembled WGS sequence"/>
</dbReference>
<dbReference type="GO" id="GO:0047710">
    <property type="term" value="F:bis(5'-adenosyl)-triphosphatase activity"/>
    <property type="evidence" value="ECO:0007669"/>
    <property type="project" value="UniProtKB-UniRule"/>
</dbReference>
<dbReference type="Pfam" id="PF01230">
    <property type="entry name" value="HIT"/>
    <property type="match status" value="1"/>
</dbReference>
<dbReference type="InterPro" id="IPR036265">
    <property type="entry name" value="HIT-like_sf"/>
</dbReference>
<keyword evidence="1 7" id="KW-0547">Nucleotide-binding</keyword>
<dbReference type="PANTHER" id="PTHR46243">
    <property type="entry name" value="BIS(5'-ADENOSYL)-TRIPHOSPHATASE"/>
    <property type="match status" value="1"/>
</dbReference>
<dbReference type="InterPro" id="IPR011146">
    <property type="entry name" value="HIT-like"/>
</dbReference>
<dbReference type="SUPFAM" id="SSF54197">
    <property type="entry name" value="HIT-like"/>
    <property type="match status" value="1"/>
</dbReference>
<comment type="catalytic activity">
    <reaction evidence="7">
        <text>P(1),P(3)-bis(5'-adenosyl) triphosphate + H2O = AMP + ADP + 2 H(+)</text>
        <dbReference type="Rhea" id="RHEA:13893"/>
        <dbReference type="ChEBI" id="CHEBI:15377"/>
        <dbReference type="ChEBI" id="CHEBI:15378"/>
        <dbReference type="ChEBI" id="CHEBI:58529"/>
        <dbReference type="ChEBI" id="CHEBI:456215"/>
        <dbReference type="ChEBI" id="CHEBI:456216"/>
        <dbReference type="EC" id="3.6.1.29"/>
    </reaction>
</comment>
<dbReference type="PROSITE" id="PS51084">
    <property type="entry name" value="HIT_2"/>
    <property type="match status" value="1"/>
</dbReference>
<feature type="active site" description="Tele-AMP-histidine intermediate" evidence="3">
    <location>
        <position position="127"/>
    </location>
</feature>
<reference evidence="9 10" key="1">
    <citation type="submission" date="2016-11" db="EMBL/GenBank/DDBJ databases">
        <authorList>
            <person name="Jaros S."/>
            <person name="Januszkiewicz K."/>
            <person name="Wedrychowicz H."/>
        </authorList>
    </citation>
    <scope>NUCLEOTIDE SEQUENCE [LARGE SCALE GENOMIC DNA]</scope>
</reference>
<comment type="cofactor">
    <cofactor evidence="7">
        <name>Mn(2+)</name>
        <dbReference type="ChEBI" id="CHEBI:29035"/>
    </cofactor>
</comment>
<dbReference type="STRING" id="796604.A0A2X0PBH4"/>
<feature type="binding site" evidence="4">
    <location>
        <position position="31"/>
    </location>
    <ligand>
        <name>substrate</name>
    </ligand>
</feature>
<sequence length="201" mass="22789">MAPAAPLFRFASFSITNQIFYQSSLSLALVNLKPLVPGRAFMHALSWPLIMNGKDTDHLEDFQFADVLVIPKRVVPRFGELTADETTDLFLSVQQVARVIEKEYKAQSMNIAVQDGALAGQSVPHVHVHLIPRRKDDFEPMDEVYTALDSANMAADYLARQSRTDRKKVFGVDDEDRKPRSKEVMKEEARRLSLLFPEANR</sequence>
<dbReference type="AlphaFoldDB" id="A0A2X0PBH4"/>
<feature type="site" description="Important for induction of apoptosis" evidence="5">
    <location>
        <position position="145"/>
    </location>
</feature>
<proteinExistence type="predicted"/>
<evidence type="ECO:0000256" key="7">
    <source>
        <dbReference type="RuleBase" id="RU366076"/>
    </source>
</evidence>
<organism evidence="9 10">
    <name type="scientific">Microbotryum silenes-dioicae</name>
    <dbReference type="NCBI Taxonomy" id="796604"/>
    <lineage>
        <taxon>Eukaryota</taxon>
        <taxon>Fungi</taxon>
        <taxon>Dikarya</taxon>
        <taxon>Basidiomycota</taxon>
        <taxon>Pucciniomycotina</taxon>
        <taxon>Microbotryomycetes</taxon>
        <taxon>Microbotryales</taxon>
        <taxon>Microbotryaceae</taxon>
        <taxon>Microbotryum</taxon>
    </lineage>
</organism>
<feature type="binding site" evidence="4">
    <location>
        <position position="129"/>
    </location>
    <ligand>
        <name>substrate</name>
    </ligand>
</feature>
<protein>
    <recommendedName>
        <fullName evidence="7">Bis(5'-adenosyl)-triphosphatase</fullName>
        <ecNumber evidence="7">3.6.1.29</ecNumber>
    </recommendedName>
</protein>